<accession>A0A3N4LHZ8</accession>
<gene>
    <name evidence="2" type="ORF">L211DRAFT_869339</name>
</gene>
<proteinExistence type="predicted"/>
<dbReference type="AlphaFoldDB" id="A0A3N4LHZ8"/>
<dbReference type="InterPro" id="IPR046368">
    <property type="entry name" value="Tag1"/>
</dbReference>
<dbReference type="PANTHER" id="PTHR35895">
    <property type="entry name" value="CHROMOSOME 16, WHOLE GENOME SHOTGUN SEQUENCE"/>
    <property type="match status" value="1"/>
</dbReference>
<evidence type="ECO:0000313" key="3">
    <source>
        <dbReference type="Proteomes" id="UP000267821"/>
    </source>
</evidence>
<protein>
    <submittedName>
        <fullName evidence="2">Uncharacterized protein</fullName>
    </submittedName>
</protein>
<keyword evidence="1" id="KW-0472">Membrane</keyword>
<reference evidence="2 3" key="1">
    <citation type="journal article" date="2018" name="Nat. Ecol. Evol.">
        <title>Pezizomycetes genomes reveal the molecular basis of ectomycorrhizal truffle lifestyle.</title>
        <authorList>
            <person name="Murat C."/>
            <person name="Payen T."/>
            <person name="Noel B."/>
            <person name="Kuo A."/>
            <person name="Morin E."/>
            <person name="Chen J."/>
            <person name="Kohler A."/>
            <person name="Krizsan K."/>
            <person name="Balestrini R."/>
            <person name="Da Silva C."/>
            <person name="Montanini B."/>
            <person name="Hainaut M."/>
            <person name="Levati E."/>
            <person name="Barry K.W."/>
            <person name="Belfiori B."/>
            <person name="Cichocki N."/>
            <person name="Clum A."/>
            <person name="Dockter R.B."/>
            <person name="Fauchery L."/>
            <person name="Guy J."/>
            <person name="Iotti M."/>
            <person name="Le Tacon F."/>
            <person name="Lindquist E.A."/>
            <person name="Lipzen A."/>
            <person name="Malagnac F."/>
            <person name="Mello A."/>
            <person name="Molinier V."/>
            <person name="Miyauchi S."/>
            <person name="Poulain J."/>
            <person name="Riccioni C."/>
            <person name="Rubini A."/>
            <person name="Sitrit Y."/>
            <person name="Splivallo R."/>
            <person name="Traeger S."/>
            <person name="Wang M."/>
            <person name="Zifcakova L."/>
            <person name="Wipf D."/>
            <person name="Zambonelli A."/>
            <person name="Paolocci F."/>
            <person name="Nowrousian M."/>
            <person name="Ottonello S."/>
            <person name="Baldrian P."/>
            <person name="Spatafora J.W."/>
            <person name="Henrissat B."/>
            <person name="Nagy L.G."/>
            <person name="Aury J.M."/>
            <person name="Wincker P."/>
            <person name="Grigoriev I.V."/>
            <person name="Bonfante P."/>
            <person name="Martin F.M."/>
        </authorList>
    </citation>
    <scope>NUCLEOTIDE SEQUENCE [LARGE SCALE GENOMIC DNA]</scope>
    <source>
        <strain evidence="2 3">ATCC MYA-4762</strain>
    </source>
</reference>
<evidence type="ECO:0000313" key="2">
    <source>
        <dbReference type="EMBL" id="RPB22356.1"/>
    </source>
</evidence>
<dbReference type="GO" id="GO:0000329">
    <property type="term" value="C:fungal-type vacuole membrane"/>
    <property type="evidence" value="ECO:0007669"/>
    <property type="project" value="InterPro"/>
</dbReference>
<name>A0A3N4LHZ8_9PEZI</name>
<sequence>MSEKVDPEYTKNAVAPATITKGQKFKRHCVRRWWCWLISFVIFVIVVVIVVIYGIIPPVAQKTLDNTTLNIESIRILQPQEDKFQFSVTSYITGSSKLAHKATIDPMVAEFYLKDQDPFMYLPLPGVHGGDNILVEKLNHTTEITDQKMFGNFAKTLMQTENFDMGIWGKTKIHLGAIKANVKYREWVNLKGFNKLSGMVINKYNIETTGDYRIVGSVIIPNPTVFTLQVGNVLLDLSLNYTRLGTGILPNLTIAPGLNAYEFKANLTMANTLKLASAVISGASMQVQATDVQYEGQSIPWLSAPLSAVQIDVPVNTSYVL</sequence>
<keyword evidence="1" id="KW-1133">Transmembrane helix</keyword>
<dbReference type="PANTHER" id="PTHR35895:SF1">
    <property type="entry name" value="LIPID-BINDING SERUM GLYCOPROTEIN C-TERMINAL DOMAIN-CONTAINING PROTEIN"/>
    <property type="match status" value="1"/>
</dbReference>
<keyword evidence="1" id="KW-0812">Transmembrane</keyword>
<dbReference type="InterPro" id="IPR022185">
    <property type="entry name" value="DUF3712"/>
</dbReference>
<dbReference type="OrthoDB" id="10039566at2759"/>
<organism evidence="2 3">
    <name type="scientific">Terfezia boudieri ATCC MYA-4762</name>
    <dbReference type="NCBI Taxonomy" id="1051890"/>
    <lineage>
        <taxon>Eukaryota</taxon>
        <taxon>Fungi</taxon>
        <taxon>Dikarya</taxon>
        <taxon>Ascomycota</taxon>
        <taxon>Pezizomycotina</taxon>
        <taxon>Pezizomycetes</taxon>
        <taxon>Pezizales</taxon>
        <taxon>Pezizaceae</taxon>
        <taxon>Terfezia</taxon>
    </lineage>
</organism>
<keyword evidence="3" id="KW-1185">Reference proteome</keyword>
<dbReference type="STRING" id="1051890.A0A3N4LHZ8"/>
<dbReference type="InParanoid" id="A0A3N4LHZ8"/>
<evidence type="ECO:0000256" key="1">
    <source>
        <dbReference type="SAM" id="Phobius"/>
    </source>
</evidence>
<dbReference type="Pfam" id="PF12505">
    <property type="entry name" value="DUF3712"/>
    <property type="match status" value="1"/>
</dbReference>
<dbReference type="Proteomes" id="UP000267821">
    <property type="component" value="Unassembled WGS sequence"/>
</dbReference>
<dbReference type="EMBL" id="ML121552">
    <property type="protein sequence ID" value="RPB22356.1"/>
    <property type="molecule type" value="Genomic_DNA"/>
</dbReference>
<feature type="transmembrane region" description="Helical" evidence="1">
    <location>
        <begin position="33"/>
        <end position="56"/>
    </location>
</feature>